<sequence>MDFELPESSHSQSALEFIGFNPSMAKTIYERWLQRPDADQNPDDLIDYVMGHILMMKSNQYAEYSARDVMEVVGLKQDMQDALTDPRFQAIFETQTLHFWVRDILATNYATLIRLQQRLKNHAKRGSVHDIFQPAAPTVPEVTATVNVTPEDHLLPTAFIAIAEEGPVLPDHVVLYKGKAAQEMRVADQMSVAGQFIEDDGEIDMHVISSYPGGDFNSRHMAWYFTPEKEVAEEYRKWAARRSPNSETLLIRIQIPLSFVNSLSVTDLCFSPDWKEYVWCCKRQSGPPAKFESLYMGTTDVVKGHICTGVNKVHRIKKEAVQKKITEDFVMHVPSTGAKATQWAFMNPSSVDRLGEEIRGKVHIDIFASQLAQEQQISGPEK</sequence>
<protein>
    <submittedName>
        <fullName evidence="1">Uncharacterized protein</fullName>
    </submittedName>
</protein>
<dbReference type="Proteomes" id="UP000019478">
    <property type="component" value="Unassembled WGS sequence"/>
</dbReference>
<dbReference type="GeneID" id="19167809"/>
<name>W9YAP5_9EURO</name>
<gene>
    <name evidence="1" type="ORF">A1O3_03684</name>
</gene>
<dbReference type="eggNOG" id="ENOG502SZTK">
    <property type="taxonomic scope" value="Eukaryota"/>
</dbReference>
<keyword evidence="2" id="KW-1185">Reference proteome</keyword>
<organism evidence="1 2">
    <name type="scientific">Capronia epimyces CBS 606.96</name>
    <dbReference type="NCBI Taxonomy" id="1182542"/>
    <lineage>
        <taxon>Eukaryota</taxon>
        <taxon>Fungi</taxon>
        <taxon>Dikarya</taxon>
        <taxon>Ascomycota</taxon>
        <taxon>Pezizomycotina</taxon>
        <taxon>Eurotiomycetes</taxon>
        <taxon>Chaetothyriomycetidae</taxon>
        <taxon>Chaetothyriales</taxon>
        <taxon>Herpotrichiellaceae</taxon>
        <taxon>Capronia</taxon>
    </lineage>
</organism>
<proteinExistence type="predicted"/>
<dbReference type="EMBL" id="AMGY01000003">
    <property type="protein sequence ID" value="EXJ86730.1"/>
    <property type="molecule type" value="Genomic_DNA"/>
</dbReference>
<dbReference type="STRING" id="1182542.W9YAP5"/>
<accession>W9YAP5</accession>
<dbReference type="AlphaFoldDB" id="W9YAP5"/>
<evidence type="ECO:0000313" key="1">
    <source>
        <dbReference type="EMBL" id="EXJ86730.1"/>
    </source>
</evidence>
<reference evidence="1 2" key="1">
    <citation type="submission" date="2013-03" db="EMBL/GenBank/DDBJ databases">
        <title>The Genome Sequence of Capronia epimyces CBS 606.96.</title>
        <authorList>
            <consortium name="The Broad Institute Genomics Platform"/>
            <person name="Cuomo C."/>
            <person name="de Hoog S."/>
            <person name="Gorbushina A."/>
            <person name="Walker B."/>
            <person name="Young S.K."/>
            <person name="Zeng Q."/>
            <person name="Gargeya S."/>
            <person name="Fitzgerald M."/>
            <person name="Haas B."/>
            <person name="Abouelleil A."/>
            <person name="Allen A.W."/>
            <person name="Alvarado L."/>
            <person name="Arachchi H.M."/>
            <person name="Berlin A.M."/>
            <person name="Chapman S.B."/>
            <person name="Gainer-Dewar J."/>
            <person name="Goldberg J."/>
            <person name="Griggs A."/>
            <person name="Gujja S."/>
            <person name="Hansen M."/>
            <person name="Howarth C."/>
            <person name="Imamovic A."/>
            <person name="Ireland A."/>
            <person name="Larimer J."/>
            <person name="McCowan C."/>
            <person name="Murphy C."/>
            <person name="Pearson M."/>
            <person name="Poon T.W."/>
            <person name="Priest M."/>
            <person name="Roberts A."/>
            <person name="Saif S."/>
            <person name="Shea T."/>
            <person name="Sisk P."/>
            <person name="Sykes S."/>
            <person name="Wortman J."/>
            <person name="Nusbaum C."/>
            <person name="Birren B."/>
        </authorList>
    </citation>
    <scope>NUCLEOTIDE SEQUENCE [LARGE SCALE GENOMIC DNA]</scope>
    <source>
        <strain evidence="1 2">CBS 606.96</strain>
    </source>
</reference>
<dbReference type="OrthoDB" id="5429780at2759"/>
<dbReference type="HOGENOM" id="CLU_667520_0_0_1"/>
<evidence type="ECO:0000313" key="2">
    <source>
        <dbReference type="Proteomes" id="UP000019478"/>
    </source>
</evidence>
<dbReference type="RefSeq" id="XP_007732009.1">
    <property type="nucleotide sequence ID" value="XM_007733819.1"/>
</dbReference>
<comment type="caution">
    <text evidence="1">The sequence shown here is derived from an EMBL/GenBank/DDBJ whole genome shotgun (WGS) entry which is preliminary data.</text>
</comment>